<evidence type="ECO:0000313" key="1">
    <source>
        <dbReference type="EMBL" id="OCQ20191.1"/>
    </source>
</evidence>
<accession>A0A1C0TN38</accession>
<evidence type="ECO:0000313" key="2">
    <source>
        <dbReference type="Proteomes" id="UP000093366"/>
    </source>
</evidence>
<sequence length="281" mass="32560">MKRYCFTYFSYKKDFPLLKASIESVHKFCPNAEVAVVEDPDSPFTSSQKDWLDEICLTVFKHPLGHSPANGNGKDAFIAQIESFFKVSKLQTFDYIVKIDSDTLLCSDSFEQRIRNESASFVGNHVAYKGESEYIYGNLYLISPDLVRTIRERIQNEPALFDALNDDCRRYFAENRVIYGIVNLLKEPKVIYPHDKGYVYNIDTVSNYRISSATGTDFISGYDLEDAKRFGSIHLWSSQKLCAYYLNSEHKKFFFELTKKNIKNLMVNVKYFVAKNVKKLF</sequence>
<organism evidence="1 2">
    <name type="scientific">Pseudoalteromonas luteoviolacea</name>
    <dbReference type="NCBI Taxonomy" id="43657"/>
    <lineage>
        <taxon>Bacteria</taxon>
        <taxon>Pseudomonadati</taxon>
        <taxon>Pseudomonadota</taxon>
        <taxon>Gammaproteobacteria</taxon>
        <taxon>Alteromonadales</taxon>
        <taxon>Pseudoalteromonadaceae</taxon>
        <taxon>Pseudoalteromonas</taxon>
    </lineage>
</organism>
<protein>
    <submittedName>
        <fullName evidence="1">Uncharacterized protein</fullName>
    </submittedName>
</protein>
<dbReference type="Proteomes" id="UP000093366">
    <property type="component" value="Unassembled WGS sequence"/>
</dbReference>
<dbReference type="EMBL" id="MAUJ01000006">
    <property type="protein sequence ID" value="OCQ20191.1"/>
    <property type="molecule type" value="Genomic_DNA"/>
</dbReference>
<reference evidence="2" key="1">
    <citation type="submission" date="2016-07" db="EMBL/GenBank/DDBJ databases">
        <authorList>
            <person name="Florea S."/>
            <person name="Webb J.S."/>
            <person name="Jaromczyk J."/>
            <person name="Schardl C.L."/>
        </authorList>
    </citation>
    <scope>NUCLEOTIDE SEQUENCE [LARGE SCALE GENOMIC DNA]</scope>
    <source>
        <strain evidence="2">IPB1</strain>
    </source>
</reference>
<dbReference type="RefSeq" id="WP_065791676.1">
    <property type="nucleotide sequence ID" value="NZ_MAUJ01000006.1"/>
</dbReference>
<gene>
    <name evidence="1" type="ORF">A7985_17320</name>
</gene>
<comment type="caution">
    <text evidence="1">The sequence shown here is derived from an EMBL/GenBank/DDBJ whole genome shotgun (WGS) entry which is preliminary data.</text>
</comment>
<dbReference type="AlphaFoldDB" id="A0A1C0TN38"/>
<proteinExistence type="predicted"/>
<name>A0A1C0TN38_9GAMM</name>